<evidence type="ECO:0000256" key="5">
    <source>
        <dbReference type="ARBA" id="ARBA00023065"/>
    </source>
</evidence>
<dbReference type="Pfam" id="PF07885">
    <property type="entry name" value="Ion_trans_2"/>
    <property type="match status" value="1"/>
</dbReference>
<dbReference type="WBParaSite" id="nRc.2.0.1.t09303-RA">
    <property type="protein sequence ID" value="nRc.2.0.1.t09303-RA"/>
    <property type="gene ID" value="nRc.2.0.1.g09303"/>
</dbReference>
<keyword evidence="3 9" id="KW-0812">Transmembrane</keyword>
<dbReference type="InterPro" id="IPR003280">
    <property type="entry name" value="2pore_dom_K_chnl"/>
</dbReference>
<evidence type="ECO:0000256" key="2">
    <source>
        <dbReference type="ARBA" id="ARBA00022448"/>
    </source>
</evidence>
<dbReference type="PANTHER" id="PTHR11003">
    <property type="entry name" value="POTASSIUM CHANNEL, SUBFAMILY K"/>
    <property type="match status" value="1"/>
</dbReference>
<keyword evidence="7" id="KW-0407">Ion channel</keyword>
<keyword evidence="4 9" id="KW-1133">Transmembrane helix</keyword>
<protein>
    <submittedName>
        <fullName evidence="12">Potassium channel domain-containing protein</fullName>
    </submittedName>
</protein>
<evidence type="ECO:0000256" key="3">
    <source>
        <dbReference type="ARBA" id="ARBA00022692"/>
    </source>
</evidence>
<evidence type="ECO:0000313" key="11">
    <source>
        <dbReference type="Proteomes" id="UP000887565"/>
    </source>
</evidence>
<feature type="domain" description="Potassium channel" evidence="10">
    <location>
        <begin position="59"/>
        <end position="99"/>
    </location>
</feature>
<proteinExistence type="predicted"/>
<dbReference type="SUPFAM" id="SSF81324">
    <property type="entry name" value="Voltage-gated potassium channels"/>
    <property type="match status" value="1"/>
</dbReference>
<dbReference type="GO" id="GO:0005886">
    <property type="term" value="C:plasma membrane"/>
    <property type="evidence" value="ECO:0007669"/>
    <property type="project" value="TreeGrafter"/>
</dbReference>
<evidence type="ECO:0000256" key="9">
    <source>
        <dbReference type="SAM" id="Phobius"/>
    </source>
</evidence>
<evidence type="ECO:0000259" key="10">
    <source>
        <dbReference type="Pfam" id="PF07885"/>
    </source>
</evidence>
<feature type="region of interest" description="Disordered" evidence="8">
    <location>
        <begin position="1"/>
        <end position="21"/>
    </location>
</feature>
<reference evidence="12" key="1">
    <citation type="submission" date="2022-11" db="UniProtKB">
        <authorList>
            <consortium name="WormBaseParasite"/>
        </authorList>
    </citation>
    <scope>IDENTIFICATION</scope>
</reference>
<dbReference type="Gene3D" id="1.10.287.70">
    <property type="match status" value="1"/>
</dbReference>
<keyword evidence="11" id="KW-1185">Reference proteome</keyword>
<evidence type="ECO:0000256" key="8">
    <source>
        <dbReference type="SAM" id="MobiDB-lite"/>
    </source>
</evidence>
<dbReference type="GO" id="GO:0015271">
    <property type="term" value="F:outward rectifier potassium channel activity"/>
    <property type="evidence" value="ECO:0007669"/>
    <property type="project" value="TreeGrafter"/>
</dbReference>
<dbReference type="Proteomes" id="UP000887565">
    <property type="component" value="Unplaced"/>
</dbReference>
<evidence type="ECO:0000256" key="6">
    <source>
        <dbReference type="ARBA" id="ARBA00023136"/>
    </source>
</evidence>
<dbReference type="PANTHER" id="PTHR11003:SF335">
    <property type="entry name" value="POTASSIUM CHANNEL DOMAIN-CONTAINING PROTEIN"/>
    <property type="match status" value="1"/>
</dbReference>
<sequence>MLHRKLHPRIDPRGAALPGITEPDEANNLIDQLPEASESGSEADDEPDEPVPASWVLAIILIYVLLGTFLLPLFEPWSYFESLYFSLITITTIGYGDYMTGFDIEHEKNKNIESFHMYSSALGDTVYESLFMRFVRSRFALEITKSINI</sequence>
<keyword evidence="2" id="KW-0813">Transport</keyword>
<evidence type="ECO:0000256" key="7">
    <source>
        <dbReference type="ARBA" id="ARBA00023303"/>
    </source>
</evidence>
<comment type="subcellular location">
    <subcellularLocation>
        <location evidence="1">Membrane</location>
        <topology evidence="1">Multi-pass membrane protein</topology>
    </subcellularLocation>
</comment>
<dbReference type="InterPro" id="IPR013099">
    <property type="entry name" value="K_chnl_dom"/>
</dbReference>
<evidence type="ECO:0000256" key="1">
    <source>
        <dbReference type="ARBA" id="ARBA00004141"/>
    </source>
</evidence>
<keyword evidence="6 9" id="KW-0472">Membrane</keyword>
<feature type="transmembrane region" description="Helical" evidence="9">
    <location>
        <begin position="53"/>
        <end position="74"/>
    </location>
</feature>
<dbReference type="GO" id="GO:0022841">
    <property type="term" value="F:potassium ion leak channel activity"/>
    <property type="evidence" value="ECO:0007669"/>
    <property type="project" value="TreeGrafter"/>
</dbReference>
<evidence type="ECO:0000256" key="4">
    <source>
        <dbReference type="ARBA" id="ARBA00022989"/>
    </source>
</evidence>
<organism evidence="11 12">
    <name type="scientific">Romanomermis culicivorax</name>
    <name type="common">Nematode worm</name>
    <dbReference type="NCBI Taxonomy" id="13658"/>
    <lineage>
        <taxon>Eukaryota</taxon>
        <taxon>Metazoa</taxon>
        <taxon>Ecdysozoa</taxon>
        <taxon>Nematoda</taxon>
        <taxon>Enoplea</taxon>
        <taxon>Dorylaimia</taxon>
        <taxon>Mermithida</taxon>
        <taxon>Mermithoidea</taxon>
        <taxon>Mermithidae</taxon>
        <taxon>Romanomermis</taxon>
    </lineage>
</organism>
<accession>A0A915I588</accession>
<keyword evidence="5" id="KW-0406">Ion transport</keyword>
<evidence type="ECO:0000313" key="12">
    <source>
        <dbReference type="WBParaSite" id="nRc.2.0.1.t09303-RA"/>
    </source>
</evidence>
<dbReference type="GO" id="GO:0030322">
    <property type="term" value="P:stabilization of membrane potential"/>
    <property type="evidence" value="ECO:0007669"/>
    <property type="project" value="TreeGrafter"/>
</dbReference>
<dbReference type="AlphaFoldDB" id="A0A915I588"/>
<name>A0A915I588_ROMCU</name>